<organism evidence="1">
    <name type="scientific">Anguilla anguilla</name>
    <name type="common">European freshwater eel</name>
    <name type="synonym">Muraena anguilla</name>
    <dbReference type="NCBI Taxonomy" id="7936"/>
    <lineage>
        <taxon>Eukaryota</taxon>
        <taxon>Metazoa</taxon>
        <taxon>Chordata</taxon>
        <taxon>Craniata</taxon>
        <taxon>Vertebrata</taxon>
        <taxon>Euteleostomi</taxon>
        <taxon>Actinopterygii</taxon>
        <taxon>Neopterygii</taxon>
        <taxon>Teleostei</taxon>
        <taxon>Anguilliformes</taxon>
        <taxon>Anguillidae</taxon>
        <taxon>Anguilla</taxon>
    </lineage>
</organism>
<name>A0A0E9VZ78_ANGAN</name>
<evidence type="ECO:0000313" key="1">
    <source>
        <dbReference type="EMBL" id="JAH82548.1"/>
    </source>
</evidence>
<dbReference type="EMBL" id="GBXM01026029">
    <property type="protein sequence ID" value="JAH82548.1"/>
    <property type="molecule type" value="Transcribed_RNA"/>
</dbReference>
<reference evidence="1" key="2">
    <citation type="journal article" date="2015" name="Fish Shellfish Immunol.">
        <title>Early steps in the European eel (Anguilla anguilla)-Vibrio vulnificus interaction in the gills: Role of the RtxA13 toxin.</title>
        <authorList>
            <person name="Callol A."/>
            <person name="Pajuelo D."/>
            <person name="Ebbesson L."/>
            <person name="Teles M."/>
            <person name="MacKenzie S."/>
            <person name="Amaro C."/>
        </authorList>
    </citation>
    <scope>NUCLEOTIDE SEQUENCE</scope>
</reference>
<sequence length="45" mass="5186">MNLNVIASDSCLWDCLGYSIKHNPYSLPQPFFISVFTNCIIYLMI</sequence>
<reference evidence="1" key="1">
    <citation type="submission" date="2014-11" db="EMBL/GenBank/DDBJ databases">
        <authorList>
            <person name="Amaro Gonzalez C."/>
        </authorList>
    </citation>
    <scope>NUCLEOTIDE SEQUENCE</scope>
</reference>
<dbReference type="AlphaFoldDB" id="A0A0E9VZ78"/>
<accession>A0A0E9VZ78</accession>
<proteinExistence type="predicted"/>
<protein>
    <submittedName>
        <fullName evidence="1">Uncharacterized protein</fullName>
    </submittedName>
</protein>